<protein>
    <recommendedName>
        <fullName evidence="3">SprT-like domain-containing protein</fullName>
    </recommendedName>
</protein>
<reference evidence="1 2" key="1">
    <citation type="journal article" date="2011" name="Stand. Genomic Sci.">
        <title>Complete genome sequence of Weeksella virosa type strain (9751).</title>
        <authorList>
            <person name="Lang E."/>
            <person name="Teshima H."/>
            <person name="Lucas S."/>
            <person name="Lapidus A."/>
            <person name="Hammon N."/>
            <person name="Deshpande S."/>
            <person name="Nolan M."/>
            <person name="Cheng J.F."/>
            <person name="Pitluck S."/>
            <person name="Liolios K."/>
            <person name="Pagani I."/>
            <person name="Mikhailova N."/>
            <person name="Ivanova N."/>
            <person name="Mavromatis K."/>
            <person name="Pati A."/>
            <person name="Tapia R."/>
            <person name="Han C."/>
            <person name="Goodwin L."/>
            <person name="Chen A."/>
            <person name="Palaniappan K."/>
            <person name="Land M."/>
            <person name="Hauser L."/>
            <person name="Chang Y.J."/>
            <person name="Jeffries C.D."/>
            <person name="Brambilla E.M."/>
            <person name="Kopitz M."/>
            <person name="Rohde M."/>
            <person name="Goker M."/>
            <person name="Tindall B.J."/>
            <person name="Detter J.C."/>
            <person name="Woyke T."/>
            <person name="Bristow J."/>
            <person name="Eisen J.A."/>
            <person name="Markowitz V."/>
            <person name="Hugenholtz P."/>
            <person name="Klenk H.P."/>
            <person name="Kyrpides N.C."/>
        </authorList>
    </citation>
    <scope>NUCLEOTIDE SEQUENCE [LARGE SCALE GENOMIC DNA]</scope>
    <source>
        <strain evidence="2">ATCC 43766 / DSM 16922 / JCM 21250 / NBRC 16016 / NCTC 11634 / CL345/78</strain>
    </source>
</reference>
<proteinExistence type="predicted"/>
<dbReference type="KEGG" id="wvi:Weevi_1231"/>
<accession>F0P323</accession>
<dbReference type="Proteomes" id="UP000008641">
    <property type="component" value="Chromosome"/>
</dbReference>
<keyword evidence="2" id="KW-1185">Reference proteome</keyword>
<dbReference type="RefSeq" id="WP_013598325.1">
    <property type="nucleotide sequence ID" value="NC_015144.1"/>
</dbReference>
<reference evidence="2" key="2">
    <citation type="journal article" date="2011" name="Stand. Genomic Sci.">
        <title>Complete genome sequence of Weeksella virosa type strain (9751T).</title>
        <authorList>
            <person name="Lang E."/>
            <person name="Teshima H."/>
            <person name="Lucas S."/>
            <person name="Lapidus A."/>
            <person name="Hammon N."/>
            <person name="Deshpande S."/>
            <person name="Nolan M."/>
            <person name="Cheng J."/>
            <person name="Pitluck S."/>
            <person name="Liolios K."/>
            <person name="Pagani I."/>
            <person name="Mikhailova N."/>
            <person name="Ivanova N."/>
            <person name="Mavromatis K."/>
            <person name="Pati A."/>
            <person name="Tapia R."/>
            <person name="Han C."/>
            <person name="Goodwin L."/>
            <person name="Chen A."/>
            <person name="Palaniappan K."/>
            <person name="Land M."/>
            <person name="Hauser L."/>
            <person name="Chang Y."/>
            <person name="Jeffries C."/>
            <person name="Brambilla E."/>
            <person name="Kopitz M."/>
            <person name="Rohde M."/>
            <person name="Goker M."/>
            <person name="Tindall B."/>
            <person name="Detter J."/>
            <person name="Woyke T."/>
            <person name="Bristow J."/>
            <person name="Eisen J."/>
            <person name="Markowitz V."/>
            <person name="Hugenholtz P."/>
            <person name="Klenk H."/>
            <person name="Kyrpides N."/>
        </authorList>
    </citation>
    <scope>NUCLEOTIDE SEQUENCE [LARGE SCALE GENOMIC DNA]</scope>
    <source>
        <strain evidence="2">ATCC 43766 / DSM 16922 / JCM 21250 / NBRC 16016 / NCTC 11634 / CL345/78</strain>
    </source>
</reference>
<gene>
    <name evidence="1" type="ordered locus">Weevi_1231</name>
</gene>
<sequence length="195" mass="22552">MHYRQLENYVPKDALPLIETWFSPFKIQLRITPNRKTKLGDYRKNGILHSISVNGNLSPEAFFFVLTHEFAHLKAYHDFHGKLILAHGKEWKETFSKLLIDSAYLYSTEIQPYILQHARKPKASVTADPGIAKNLLRNESGLPYLEDLPEGSLFYIGNKLLQKGKKRKIRYLCHEKNTGKKYLVSGLAQVNRVKE</sequence>
<dbReference type="eggNOG" id="COG3091">
    <property type="taxonomic scope" value="Bacteria"/>
</dbReference>
<dbReference type="AlphaFoldDB" id="F0P323"/>
<evidence type="ECO:0000313" key="1">
    <source>
        <dbReference type="EMBL" id="ADX67935.1"/>
    </source>
</evidence>
<name>F0P323_WEEVC</name>
<dbReference type="OrthoDB" id="267364at2"/>
<evidence type="ECO:0000313" key="2">
    <source>
        <dbReference type="Proteomes" id="UP000008641"/>
    </source>
</evidence>
<evidence type="ECO:0008006" key="3">
    <source>
        <dbReference type="Google" id="ProtNLM"/>
    </source>
</evidence>
<organism evidence="1 2">
    <name type="scientific">Weeksella virosa (strain ATCC 43766 / DSM 16922 / JCM 21250 / CCUG 30538 / CDC 9751 / IAM 14551 / NBRC 16016 / NCTC 11634 / CL345/78)</name>
    <dbReference type="NCBI Taxonomy" id="865938"/>
    <lineage>
        <taxon>Bacteria</taxon>
        <taxon>Pseudomonadati</taxon>
        <taxon>Bacteroidota</taxon>
        <taxon>Flavobacteriia</taxon>
        <taxon>Flavobacteriales</taxon>
        <taxon>Weeksellaceae</taxon>
        <taxon>Weeksella</taxon>
    </lineage>
</organism>
<dbReference type="EMBL" id="CP002455">
    <property type="protein sequence ID" value="ADX67935.1"/>
    <property type="molecule type" value="Genomic_DNA"/>
</dbReference>
<dbReference type="HOGENOM" id="CLU_1275789_0_0_10"/>
<dbReference type="STRING" id="865938.Weevi_1231"/>